<dbReference type="Proteomes" id="UP000005801">
    <property type="component" value="Unassembled WGS sequence"/>
</dbReference>
<evidence type="ECO:0000313" key="7">
    <source>
        <dbReference type="Proteomes" id="UP000005801"/>
    </source>
</evidence>
<dbReference type="InterPro" id="IPR036388">
    <property type="entry name" value="WH-like_DNA-bd_sf"/>
</dbReference>
<reference evidence="6 7" key="1">
    <citation type="submission" date="2007-06" db="EMBL/GenBank/DDBJ databases">
        <authorList>
            <person name="Shimkets L."/>
            <person name="Ferriera S."/>
            <person name="Johnson J."/>
            <person name="Kravitz S."/>
            <person name="Beeson K."/>
            <person name="Sutton G."/>
            <person name="Rogers Y.-H."/>
            <person name="Friedman R."/>
            <person name="Frazier M."/>
            <person name="Venter J.C."/>
        </authorList>
    </citation>
    <scope>NUCLEOTIDE SEQUENCE [LARGE SCALE GENOMIC DNA]</scope>
    <source>
        <strain evidence="6 7">SIR-1</strain>
    </source>
</reference>
<evidence type="ECO:0000313" key="6">
    <source>
        <dbReference type="EMBL" id="EDM77754.1"/>
    </source>
</evidence>
<dbReference type="OrthoDB" id="196624at2"/>
<dbReference type="SUPFAM" id="SSF53850">
    <property type="entry name" value="Periplasmic binding protein-like II"/>
    <property type="match status" value="1"/>
</dbReference>
<proteinExistence type="inferred from homology"/>
<keyword evidence="4" id="KW-0804">Transcription</keyword>
<name>A6G8U4_9BACT</name>
<dbReference type="PANTHER" id="PTHR30126:SF91">
    <property type="entry name" value="LYSR FAMILY TRANSCRIPTIONAL REGULATOR"/>
    <property type="match status" value="1"/>
</dbReference>
<dbReference type="InterPro" id="IPR036390">
    <property type="entry name" value="WH_DNA-bd_sf"/>
</dbReference>
<dbReference type="CDD" id="cd05466">
    <property type="entry name" value="PBP2_LTTR_substrate"/>
    <property type="match status" value="1"/>
</dbReference>
<dbReference type="InterPro" id="IPR000847">
    <property type="entry name" value="LysR_HTH_N"/>
</dbReference>
<evidence type="ECO:0000256" key="4">
    <source>
        <dbReference type="ARBA" id="ARBA00023163"/>
    </source>
</evidence>
<dbReference type="Gene3D" id="3.40.190.290">
    <property type="match status" value="1"/>
</dbReference>
<evidence type="ECO:0000256" key="2">
    <source>
        <dbReference type="ARBA" id="ARBA00023015"/>
    </source>
</evidence>
<protein>
    <submittedName>
        <fullName evidence="6">Transcriptional regulator, LysR family protein</fullName>
    </submittedName>
</protein>
<dbReference type="GO" id="GO:0000976">
    <property type="term" value="F:transcription cis-regulatory region binding"/>
    <property type="evidence" value="ECO:0007669"/>
    <property type="project" value="TreeGrafter"/>
</dbReference>
<dbReference type="SUPFAM" id="SSF46785">
    <property type="entry name" value="Winged helix' DNA-binding domain"/>
    <property type="match status" value="1"/>
</dbReference>
<dbReference type="STRING" id="391625.PPSIR1_38856"/>
<keyword evidence="3" id="KW-0238">DNA-binding</keyword>
<evidence type="ECO:0000256" key="3">
    <source>
        <dbReference type="ARBA" id="ARBA00023125"/>
    </source>
</evidence>
<sequence length="305" mass="33221">MSGEPITLDQLAVFLSIVEHGSFSGAARKLGRAQSAVSYAIANLERLIELELFDRTGRKPVLTEAGRALLDDARAVHGQVDHLLARAQRMREGVEARLSVAVDVFFPMPKLLTALASFRRRYPEVPVHLRTEALGAVAQLVADGAVQFGVSVPLRDFPSAIERRPLWPIEMVTVCAADHPLAQRARADEAVPLARMREHTQLVLTDRSTLTAGLDVAVAGDDNWRLADLPAKQACLIAGFGWGNMPRHMVEGDLAEGRLVRVEVSEWGPATYIVEMCTIHRAASPPGPAGRWLLEQFARLGAPAP</sequence>
<dbReference type="RefSeq" id="WP_006973139.1">
    <property type="nucleotide sequence ID" value="NZ_ABCS01000041.1"/>
</dbReference>
<organism evidence="6 7">
    <name type="scientific">Plesiocystis pacifica SIR-1</name>
    <dbReference type="NCBI Taxonomy" id="391625"/>
    <lineage>
        <taxon>Bacteria</taxon>
        <taxon>Pseudomonadati</taxon>
        <taxon>Myxococcota</taxon>
        <taxon>Polyangia</taxon>
        <taxon>Nannocystales</taxon>
        <taxon>Nannocystaceae</taxon>
        <taxon>Plesiocystis</taxon>
    </lineage>
</organism>
<comment type="caution">
    <text evidence="6">The sequence shown here is derived from an EMBL/GenBank/DDBJ whole genome shotgun (WGS) entry which is preliminary data.</text>
</comment>
<dbReference type="PANTHER" id="PTHR30126">
    <property type="entry name" value="HTH-TYPE TRANSCRIPTIONAL REGULATOR"/>
    <property type="match status" value="1"/>
</dbReference>
<keyword evidence="2" id="KW-0805">Transcription regulation</keyword>
<keyword evidence="7" id="KW-1185">Reference proteome</keyword>
<dbReference type="Pfam" id="PF00126">
    <property type="entry name" value="HTH_1"/>
    <property type="match status" value="1"/>
</dbReference>
<dbReference type="FunFam" id="1.10.10.10:FF:000001">
    <property type="entry name" value="LysR family transcriptional regulator"/>
    <property type="match status" value="1"/>
</dbReference>
<dbReference type="InterPro" id="IPR005119">
    <property type="entry name" value="LysR_subst-bd"/>
</dbReference>
<dbReference type="Gene3D" id="1.10.10.10">
    <property type="entry name" value="Winged helix-like DNA-binding domain superfamily/Winged helix DNA-binding domain"/>
    <property type="match status" value="1"/>
</dbReference>
<dbReference type="AlphaFoldDB" id="A6G8U4"/>
<gene>
    <name evidence="6" type="ORF">PPSIR1_38856</name>
</gene>
<feature type="domain" description="HTH lysR-type" evidence="5">
    <location>
        <begin position="6"/>
        <end position="63"/>
    </location>
</feature>
<dbReference type="Pfam" id="PF03466">
    <property type="entry name" value="LysR_substrate"/>
    <property type="match status" value="1"/>
</dbReference>
<evidence type="ECO:0000259" key="5">
    <source>
        <dbReference type="PROSITE" id="PS50931"/>
    </source>
</evidence>
<dbReference type="PROSITE" id="PS50931">
    <property type="entry name" value="HTH_LYSR"/>
    <property type="match status" value="1"/>
</dbReference>
<accession>A6G8U4</accession>
<evidence type="ECO:0000256" key="1">
    <source>
        <dbReference type="ARBA" id="ARBA00009437"/>
    </source>
</evidence>
<dbReference type="PRINTS" id="PR00039">
    <property type="entry name" value="HTHLYSR"/>
</dbReference>
<dbReference type="EMBL" id="ABCS01000041">
    <property type="protein sequence ID" value="EDM77754.1"/>
    <property type="molecule type" value="Genomic_DNA"/>
</dbReference>
<dbReference type="eggNOG" id="COG0583">
    <property type="taxonomic scope" value="Bacteria"/>
</dbReference>
<dbReference type="GO" id="GO:0003700">
    <property type="term" value="F:DNA-binding transcription factor activity"/>
    <property type="evidence" value="ECO:0007669"/>
    <property type="project" value="InterPro"/>
</dbReference>
<comment type="similarity">
    <text evidence="1">Belongs to the LysR transcriptional regulatory family.</text>
</comment>